<comment type="caution">
    <text evidence="1">The sequence shown here is derived from an EMBL/GenBank/DDBJ whole genome shotgun (WGS) entry which is preliminary data.</text>
</comment>
<dbReference type="EMBL" id="BMZB01000007">
    <property type="protein sequence ID" value="GGZ44176.1"/>
    <property type="molecule type" value="Genomic_DNA"/>
</dbReference>
<keyword evidence="2" id="KW-1185">Reference proteome</keyword>
<sequence length="173" mass="19750">MSKDLEQVEGLMNNTNPSRRVYTDDERLKRACLRSAMHIRGLWEEKGSSDTRLLEGLFIPDDLTIVGKSVNCDATACREHVVPRLVIIKECHVMLERGLSDEEIADFILKHTKIVLISPFERERLDSKDQLGMRQTMPDGWGFGDDIYARLRLADIQWDDVGINRQSHLGEGA</sequence>
<name>A0A918UYS6_9CAUL</name>
<protein>
    <submittedName>
        <fullName evidence="1">Uncharacterized protein</fullName>
    </submittedName>
</protein>
<accession>A0A918UYS6</accession>
<reference evidence="1" key="1">
    <citation type="journal article" date="2014" name="Int. J. Syst. Evol. Microbiol.">
        <title>Complete genome sequence of Corynebacterium casei LMG S-19264T (=DSM 44701T), isolated from a smear-ripened cheese.</title>
        <authorList>
            <consortium name="US DOE Joint Genome Institute (JGI-PGF)"/>
            <person name="Walter F."/>
            <person name="Albersmeier A."/>
            <person name="Kalinowski J."/>
            <person name="Ruckert C."/>
        </authorList>
    </citation>
    <scope>NUCLEOTIDE SEQUENCE</scope>
    <source>
        <strain evidence="1">KCTC 32296</strain>
    </source>
</reference>
<dbReference type="Proteomes" id="UP000662572">
    <property type="component" value="Unassembled WGS sequence"/>
</dbReference>
<reference evidence="1" key="2">
    <citation type="submission" date="2020-09" db="EMBL/GenBank/DDBJ databases">
        <authorList>
            <person name="Sun Q."/>
            <person name="Kim S."/>
        </authorList>
    </citation>
    <scope>NUCLEOTIDE SEQUENCE</scope>
    <source>
        <strain evidence="1">KCTC 32296</strain>
    </source>
</reference>
<dbReference type="AlphaFoldDB" id="A0A918UYS6"/>
<dbReference type="RefSeq" id="WP_189488772.1">
    <property type="nucleotide sequence ID" value="NZ_BMZB01000007.1"/>
</dbReference>
<evidence type="ECO:0000313" key="2">
    <source>
        <dbReference type="Proteomes" id="UP000662572"/>
    </source>
</evidence>
<gene>
    <name evidence="1" type="ORF">GCM10011273_33640</name>
</gene>
<evidence type="ECO:0000313" key="1">
    <source>
        <dbReference type="EMBL" id="GGZ44176.1"/>
    </source>
</evidence>
<organism evidence="1 2">
    <name type="scientific">Asticcacaulis endophyticus</name>
    <dbReference type="NCBI Taxonomy" id="1395890"/>
    <lineage>
        <taxon>Bacteria</taxon>
        <taxon>Pseudomonadati</taxon>
        <taxon>Pseudomonadota</taxon>
        <taxon>Alphaproteobacteria</taxon>
        <taxon>Caulobacterales</taxon>
        <taxon>Caulobacteraceae</taxon>
        <taxon>Asticcacaulis</taxon>
    </lineage>
</organism>
<proteinExistence type="predicted"/>